<gene>
    <name evidence="2" type="primary">nad6</name>
</gene>
<keyword evidence="1" id="KW-0812">Transmembrane</keyword>
<evidence type="ECO:0000256" key="1">
    <source>
        <dbReference type="SAM" id="Phobius"/>
    </source>
</evidence>
<keyword evidence="1" id="KW-1133">Transmembrane helix</keyword>
<geneLocation type="mitochondrion" evidence="2"/>
<organism evidence="2">
    <name type="scientific">Enterogyrus malmbergi</name>
    <dbReference type="NCBI Taxonomy" id="2593014"/>
    <lineage>
        <taxon>Eukaryota</taxon>
        <taxon>Metazoa</taxon>
        <taxon>Spiralia</taxon>
        <taxon>Lophotrochozoa</taxon>
        <taxon>Platyhelminthes</taxon>
        <taxon>Monogenea</taxon>
        <taxon>Monopisthocotylea</taxon>
        <taxon>Dactylogyridea</taxon>
        <taxon>Ancyrocephalidae</taxon>
        <taxon>Enterogyrus</taxon>
    </lineage>
</organism>
<name>A0A6M3R9Y1_9PLAT</name>
<reference evidence="2" key="1">
    <citation type="journal article" date="2019" name="Genes (Basel)">
        <title>Evidence for Adaptive Selection in the Mitogenome of a Mesoparasitic Monogenean Flatworm Enterogyrus malmbergi.</title>
        <authorList>
            <person name="Zhang D."/>
            <person name="Zou H."/>
            <person name="Wu S.G."/>
            <person name="Li M."/>
            <person name="Jakovlic I."/>
            <person name="Zhang J."/>
            <person name="Chen R."/>
            <person name="Li W.X."/>
            <person name="Wang G.T."/>
        </authorList>
    </citation>
    <scope>NUCLEOTIDE SEQUENCE</scope>
</reference>
<keyword evidence="1" id="KW-0472">Membrane</keyword>
<evidence type="ECO:0000313" key="2">
    <source>
        <dbReference type="EMBL" id="QJD07087.1"/>
    </source>
</evidence>
<protein>
    <submittedName>
        <fullName evidence="2">NADH dehydrogenase subunit 6</fullName>
    </submittedName>
</protein>
<feature type="transmembrane region" description="Helical" evidence="1">
    <location>
        <begin position="120"/>
        <end position="139"/>
    </location>
</feature>
<dbReference type="EMBL" id="MN095193">
    <property type="protein sequence ID" value="QJD07087.1"/>
    <property type="molecule type" value="Genomic_DNA"/>
</dbReference>
<accession>A0A6M3R9Y1</accession>
<keyword evidence="2" id="KW-0496">Mitochondrion</keyword>
<sequence length="148" mass="16831">MTVLITFYLLSIVMFGFVNNVIGYCVLLVLNALFCLSIIFLLSGFSWYSLLLYLVYVGGVYILFIFVSVHLPNSMNKSSLGGVSLWCLVFLLWEVVNGLLQENVLMVDYSHNFCSLFEGVSYLFLSLFLLVSFFIVSYISSSKESFIR</sequence>
<feature type="transmembrane region" description="Helical" evidence="1">
    <location>
        <begin position="79"/>
        <end position="100"/>
    </location>
</feature>
<feature type="transmembrane region" description="Helical" evidence="1">
    <location>
        <begin position="7"/>
        <end position="40"/>
    </location>
</feature>
<dbReference type="AlphaFoldDB" id="A0A6M3R9Y1"/>
<feature type="transmembrane region" description="Helical" evidence="1">
    <location>
        <begin position="46"/>
        <end position="67"/>
    </location>
</feature>
<proteinExistence type="predicted"/>